<accession>A0A9N7YF78</accession>
<evidence type="ECO:0000313" key="9">
    <source>
        <dbReference type="Proteomes" id="UP001153269"/>
    </source>
</evidence>
<reference evidence="8" key="1">
    <citation type="submission" date="2020-03" db="EMBL/GenBank/DDBJ databases">
        <authorList>
            <person name="Weist P."/>
        </authorList>
    </citation>
    <scope>NUCLEOTIDE SEQUENCE</scope>
</reference>
<keyword evidence="4" id="KW-0597">Phosphoprotein</keyword>
<evidence type="ECO:0000256" key="5">
    <source>
        <dbReference type="ARBA" id="ARBA00023212"/>
    </source>
</evidence>
<feature type="compositionally biased region" description="Polar residues" evidence="6">
    <location>
        <begin position="1"/>
        <end position="21"/>
    </location>
</feature>
<feature type="domain" description="Cytoskeleton-associated protein 2 C-terminal" evidence="7">
    <location>
        <begin position="40"/>
        <end position="186"/>
    </location>
</feature>
<evidence type="ECO:0000256" key="2">
    <source>
        <dbReference type="ARBA" id="ARBA00009468"/>
    </source>
</evidence>
<dbReference type="GO" id="GO:0005829">
    <property type="term" value="C:cytosol"/>
    <property type="evidence" value="ECO:0007669"/>
    <property type="project" value="TreeGrafter"/>
</dbReference>
<dbReference type="PANTHER" id="PTHR47078">
    <property type="entry name" value="CYTOSKELETON-ASSOCIATED PROTEIN 2-LIKE"/>
    <property type="match status" value="1"/>
</dbReference>
<comment type="subcellular location">
    <subcellularLocation>
        <location evidence="1">Cytoplasm</location>
        <location evidence="1">Cytoskeleton</location>
    </subcellularLocation>
</comment>
<evidence type="ECO:0000259" key="7">
    <source>
        <dbReference type="Pfam" id="PF15297"/>
    </source>
</evidence>
<name>A0A9N7YF78_PLEPL</name>
<comment type="caution">
    <text evidence="8">The sequence shown here is derived from an EMBL/GenBank/DDBJ whole genome shotgun (WGS) entry which is preliminary data.</text>
</comment>
<dbReference type="GO" id="GO:0072686">
    <property type="term" value="C:mitotic spindle"/>
    <property type="evidence" value="ECO:0007669"/>
    <property type="project" value="TreeGrafter"/>
</dbReference>
<dbReference type="InterPro" id="IPR029197">
    <property type="entry name" value="CKAP2_C"/>
</dbReference>
<dbReference type="InterPro" id="IPR052855">
    <property type="entry name" value="CKAP2-like"/>
</dbReference>
<dbReference type="AlphaFoldDB" id="A0A9N7YF78"/>
<evidence type="ECO:0000313" key="8">
    <source>
        <dbReference type="EMBL" id="CAB1424277.1"/>
    </source>
</evidence>
<gene>
    <name evidence="8" type="ORF">PLEPLA_LOCUS12199</name>
</gene>
<evidence type="ECO:0000256" key="1">
    <source>
        <dbReference type="ARBA" id="ARBA00004245"/>
    </source>
</evidence>
<organism evidence="8 9">
    <name type="scientific">Pleuronectes platessa</name>
    <name type="common">European plaice</name>
    <dbReference type="NCBI Taxonomy" id="8262"/>
    <lineage>
        <taxon>Eukaryota</taxon>
        <taxon>Metazoa</taxon>
        <taxon>Chordata</taxon>
        <taxon>Craniata</taxon>
        <taxon>Vertebrata</taxon>
        <taxon>Euteleostomi</taxon>
        <taxon>Actinopterygii</taxon>
        <taxon>Neopterygii</taxon>
        <taxon>Teleostei</taxon>
        <taxon>Neoteleostei</taxon>
        <taxon>Acanthomorphata</taxon>
        <taxon>Carangaria</taxon>
        <taxon>Pleuronectiformes</taxon>
        <taxon>Pleuronectoidei</taxon>
        <taxon>Pleuronectidae</taxon>
        <taxon>Pleuronectes</taxon>
    </lineage>
</organism>
<evidence type="ECO:0000256" key="4">
    <source>
        <dbReference type="ARBA" id="ARBA00022553"/>
    </source>
</evidence>
<protein>
    <recommendedName>
        <fullName evidence="7">Cytoskeleton-associated protein 2 C-terminal domain-containing protein</fullName>
    </recommendedName>
</protein>
<proteinExistence type="inferred from homology"/>
<dbReference type="GO" id="GO:0005813">
    <property type="term" value="C:centrosome"/>
    <property type="evidence" value="ECO:0007669"/>
    <property type="project" value="TreeGrafter"/>
</dbReference>
<feature type="compositionally biased region" description="Acidic residues" evidence="6">
    <location>
        <begin position="293"/>
        <end position="306"/>
    </location>
</feature>
<feature type="domain" description="Cytoskeleton-associated protein 2 C-terminal" evidence="7">
    <location>
        <begin position="219"/>
        <end position="292"/>
    </location>
</feature>
<dbReference type="EMBL" id="CADEAL010000719">
    <property type="protein sequence ID" value="CAB1424277.1"/>
    <property type="molecule type" value="Genomic_DNA"/>
</dbReference>
<evidence type="ECO:0000256" key="6">
    <source>
        <dbReference type="SAM" id="MobiDB-lite"/>
    </source>
</evidence>
<feature type="region of interest" description="Disordered" evidence="6">
    <location>
        <begin position="293"/>
        <end position="315"/>
    </location>
</feature>
<feature type="region of interest" description="Disordered" evidence="6">
    <location>
        <begin position="186"/>
        <end position="212"/>
    </location>
</feature>
<dbReference type="Proteomes" id="UP001153269">
    <property type="component" value="Unassembled WGS sequence"/>
</dbReference>
<comment type="similarity">
    <text evidence="2">Belongs to the CKAP2 family.</text>
</comment>
<keyword evidence="5" id="KW-0206">Cytoskeleton</keyword>
<feature type="region of interest" description="Disordered" evidence="6">
    <location>
        <begin position="1"/>
        <end position="30"/>
    </location>
</feature>
<keyword evidence="9" id="KW-1185">Reference proteome</keyword>
<sequence length="340" mass="38202">MSRRASQPATSIRRTGLTAGTKTPKLSARVLPQTEVKKLTAAQEERMRKLQEWRQAKGIAYKRPPMPVKPPVRCTLAEPQPFWTAMKEEDDAKSLICAVDRSLADCIKLLREGCPPDHVKEVLSRLPTVSQKFAKYWICQVRVMEQEGHLDVLPVFEEAVRVVLEPIDELRSVVFEILKKNDEIQASETKQNHLPSAESSPESSDNPMMTPKPVRVLISGEKGNSSVVKYKITATPGGPPSQRREPTRVNGQEVRFFTPVRRSVRIQRASLRYPAALQDHDLCVASYQDLISEEDKDTSGEQEEDGGASPSVNDTPMFIYRQNEALTDKVLVQLVCDQDV</sequence>
<dbReference type="Pfam" id="PF15297">
    <property type="entry name" value="CKAP2_C"/>
    <property type="match status" value="2"/>
</dbReference>
<feature type="compositionally biased region" description="Polar residues" evidence="6">
    <location>
        <begin position="186"/>
        <end position="207"/>
    </location>
</feature>
<keyword evidence="3" id="KW-0963">Cytoplasm</keyword>
<dbReference type="PANTHER" id="PTHR47078:SF1">
    <property type="entry name" value="CYTOSKELETON-ASSOCIATED PROTEIN 2-LIKE"/>
    <property type="match status" value="1"/>
</dbReference>
<evidence type="ECO:0000256" key="3">
    <source>
        <dbReference type="ARBA" id="ARBA00022490"/>
    </source>
</evidence>